<name>A0A919RNJ1_9ACTN</name>
<comment type="caution">
    <text evidence="1">The sequence shown here is derived from an EMBL/GenBank/DDBJ whole genome shotgun (WGS) entry which is preliminary data.</text>
</comment>
<protein>
    <recommendedName>
        <fullName evidence="3">Serine/threonine protein phosphatase PrpC</fullName>
    </recommendedName>
</protein>
<dbReference type="SUPFAM" id="SSF81606">
    <property type="entry name" value="PP2C-like"/>
    <property type="match status" value="1"/>
</dbReference>
<evidence type="ECO:0008006" key="3">
    <source>
        <dbReference type="Google" id="ProtNLM"/>
    </source>
</evidence>
<dbReference type="EMBL" id="BOOW01000036">
    <property type="protein sequence ID" value="GII95471.1"/>
    <property type="molecule type" value="Genomic_DNA"/>
</dbReference>
<dbReference type="RefSeq" id="WP_204030532.1">
    <property type="nucleotide sequence ID" value="NZ_BOOW01000036.1"/>
</dbReference>
<evidence type="ECO:0000313" key="1">
    <source>
        <dbReference type="EMBL" id="GII95471.1"/>
    </source>
</evidence>
<keyword evidence="2" id="KW-1185">Reference proteome</keyword>
<accession>A0A919RNJ1</accession>
<dbReference type="Proteomes" id="UP000606172">
    <property type="component" value="Unassembled WGS sequence"/>
</dbReference>
<dbReference type="Gene3D" id="3.60.40.10">
    <property type="entry name" value="PPM-type phosphatase domain"/>
    <property type="match status" value="1"/>
</dbReference>
<organism evidence="1 2">
    <name type="scientific">Sinosporangium siamense</name>
    <dbReference type="NCBI Taxonomy" id="1367973"/>
    <lineage>
        <taxon>Bacteria</taxon>
        <taxon>Bacillati</taxon>
        <taxon>Actinomycetota</taxon>
        <taxon>Actinomycetes</taxon>
        <taxon>Streptosporangiales</taxon>
        <taxon>Streptosporangiaceae</taxon>
        <taxon>Sinosporangium</taxon>
    </lineage>
</organism>
<evidence type="ECO:0000313" key="2">
    <source>
        <dbReference type="Proteomes" id="UP000606172"/>
    </source>
</evidence>
<dbReference type="InterPro" id="IPR036457">
    <property type="entry name" value="PPM-type-like_dom_sf"/>
</dbReference>
<sequence>MRLAAGAGPAAGTSIWQYGRGAVRAIGIWTERVPGGGEDAEPLLEHHLPSGAGIVGVFDGSGGSGSATAFESRDGTPRSGAWVGSHVARAGVVSWFRRHIAGDGRLGPDSLQRHLAALLAVMRPAARSKLTGTILRELPSTMAVVHYARRGGGRVICRAMWAGDSRAYTLSPGRGLQALTRDHTVESDTLQQLLRDPPLTNVLNASGHFTVDFRQVELELPCVLLCATDGLSGYVATPAHFEYHLLESLQAARDEHEWAARLAAQVAAGSGDDASLSLVALGYPDLGSLRQAFACRTEHLWSRYWRDRPSLGDPLAAVRLWQERTWGDYRGFYEELMPGIADGRRI</sequence>
<dbReference type="AlphaFoldDB" id="A0A919RNJ1"/>
<gene>
    <name evidence="1" type="ORF">Ssi02_57020</name>
</gene>
<proteinExistence type="predicted"/>
<reference evidence="1" key="1">
    <citation type="submission" date="2021-01" db="EMBL/GenBank/DDBJ databases">
        <title>Whole genome shotgun sequence of Sinosporangium siamense NBRC 109515.</title>
        <authorList>
            <person name="Komaki H."/>
            <person name="Tamura T."/>
        </authorList>
    </citation>
    <scope>NUCLEOTIDE SEQUENCE</scope>
    <source>
        <strain evidence="1">NBRC 109515</strain>
    </source>
</reference>